<accession>A0A0G0F6W0</accession>
<dbReference type="AlphaFoldDB" id="A0A0G0F6W0"/>
<feature type="transmembrane region" description="Helical" evidence="1">
    <location>
        <begin position="207"/>
        <end position="238"/>
    </location>
</feature>
<keyword evidence="1" id="KW-0472">Membrane</keyword>
<feature type="transmembrane region" description="Helical" evidence="1">
    <location>
        <begin position="258"/>
        <end position="279"/>
    </location>
</feature>
<evidence type="ECO:0000313" key="3">
    <source>
        <dbReference type="Proteomes" id="UP000034492"/>
    </source>
</evidence>
<comment type="caution">
    <text evidence="2">The sequence shown here is derived from an EMBL/GenBank/DDBJ whole genome shotgun (WGS) entry which is preliminary data.</text>
</comment>
<feature type="transmembrane region" description="Helical" evidence="1">
    <location>
        <begin position="286"/>
        <end position="306"/>
    </location>
</feature>
<dbReference type="EMBL" id="LBSA01000015">
    <property type="protein sequence ID" value="KKQ09215.1"/>
    <property type="molecule type" value="Genomic_DNA"/>
</dbReference>
<organism evidence="2 3">
    <name type="scientific">Candidatus Daviesbacteria bacterium GW2011_GWB1_36_5</name>
    <dbReference type="NCBI Taxonomy" id="1618426"/>
    <lineage>
        <taxon>Bacteria</taxon>
        <taxon>Candidatus Daviesiibacteriota</taxon>
    </lineage>
</organism>
<keyword evidence="1" id="KW-1133">Transmembrane helix</keyword>
<protein>
    <submittedName>
        <fullName evidence="2">Putative membrane protein</fullName>
    </submittedName>
</protein>
<evidence type="ECO:0000256" key="1">
    <source>
        <dbReference type="SAM" id="Phobius"/>
    </source>
</evidence>
<feature type="transmembrane region" description="Helical" evidence="1">
    <location>
        <begin position="133"/>
        <end position="149"/>
    </location>
</feature>
<proteinExistence type="predicted"/>
<gene>
    <name evidence="2" type="ORF">US19_C0015G0008</name>
</gene>
<feature type="transmembrane region" description="Helical" evidence="1">
    <location>
        <begin position="75"/>
        <end position="99"/>
    </location>
</feature>
<sequence>MNKYFKNWLEILPFIFVFIASLYRPYDADLGWHLKYGEYFFKTGRILKENTFSQEMRDYIWPNISWGYDVFAYGAYYLGGFLGLTLLAALVITLTFFFFSKFAKLDYWDKAIIFPFLVFIQDPVNTISLRSQLFGMLLLGVMFYIIRLYEDGDKKKLFLLVPLFLVWVNIHGLYILGLALFLIWAGLKVLIKFIEEGYKFKSVFEGVKFFAGVTVLILLATLVNPFGYTIYIDAFAHISDPMVKSVMEYLPFSELSSLWWNQLTIGILFVFGVLFLAFTDGLKRNLPLLGVITVLYGLSFMVRRYAWNLYYLSLPLLKPISEFFKPEGEKTAKRAATVIIILSILTALYIKQPFSQYRDMSWDMYCSYFNGCSKMGAQFLIDNNLTEGVFTIYNWGGYLIWNYPQIKPPVDGRMHLWRDSSGVSAFEEFYKIEQDLESIEDSKYNIAFVNPDKNVYERLIKLMEQGKWRRVYRDQYSSIFIRSERK</sequence>
<name>A0A0G0F6W0_9BACT</name>
<feature type="transmembrane region" description="Helical" evidence="1">
    <location>
        <begin position="331"/>
        <end position="350"/>
    </location>
</feature>
<feature type="transmembrane region" description="Helical" evidence="1">
    <location>
        <begin position="161"/>
        <end position="187"/>
    </location>
</feature>
<evidence type="ECO:0000313" key="2">
    <source>
        <dbReference type="EMBL" id="KKQ09215.1"/>
    </source>
</evidence>
<feature type="transmembrane region" description="Helical" evidence="1">
    <location>
        <begin position="7"/>
        <end position="26"/>
    </location>
</feature>
<keyword evidence="1" id="KW-0812">Transmembrane</keyword>
<reference evidence="2 3" key="1">
    <citation type="journal article" date="2015" name="Nature">
        <title>rRNA introns, odd ribosomes, and small enigmatic genomes across a large radiation of phyla.</title>
        <authorList>
            <person name="Brown C.T."/>
            <person name="Hug L.A."/>
            <person name="Thomas B.C."/>
            <person name="Sharon I."/>
            <person name="Castelle C.J."/>
            <person name="Singh A."/>
            <person name="Wilkins M.J."/>
            <person name="Williams K.H."/>
            <person name="Banfield J.F."/>
        </authorList>
    </citation>
    <scope>NUCLEOTIDE SEQUENCE [LARGE SCALE GENOMIC DNA]</scope>
</reference>
<dbReference type="Proteomes" id="UP000034492">
    <property type="component" value="Unassembled WGS sequence"/>
</dbReference>